<dbReference type="GO" id="GO:0005096">
    <property type="term" value="F:GTPase activator activity"/>
    <property type="evidence" value="ECO:0007669"/>
    <property type="project" value="UniProtKB-KW"/>
</dbReference>
<dbReference type="OrthoDB" id="79452at2759"/>
<dbReference type="Pfam" id="PF00620">
    <property type="entry name" value="RhoGAP"/>
    <property type="match status" value="1"/>
</dbReference>
<dbReference type="PROSITE" id="PS50020">
    <property type="entry name" value="WW_DOMAIN_2"/>
    <property type="match status" value="1"/>
</dbReference>
<feature type="compositionally biased region" description="Pro residues" evidence="2">
    <location>
        <begin position="104"/>
        <end position="120"/>
    </location>
</feature>
<dbReference type="SUPFAM" id="SSF50729">
    <property type="entry name" value="PH domain-like"/>
    <property type="match status" value="1"/>
</dbReference>
<dbReference type="InterPro" id="IPR036020">
    <property type="entry name" value="WW_dom_sf"/>
</dbReference>
<dbReference type="Proteomes" id="UP000466442">
    <property type="component" value="Linkage Group LG5"/>
</dbReference>
<comment type="caution">
    <text evidence="3">The sequence shown here is derived from an EMBL/GenBank/DDBJ whole genome shotgun (WGS) entry which is preliminary data.</text>
</comment>
<dbReference type="InterPro" id="IPR011993">
    <property type="entry name" value="PH-like_dom_sf"/>
</dbReference>
<feature type="compositionally biased region" description="Polar residues" evidence="2">
    <location>
        <begin position="338"/>
        <end position="350"/>
    </location>
</feature>
<dbReference type="Gene3D" id="1.10.555.10">
    <property type="entry name" value="Rho GTPase activation protein"/>
    <property type="match status" value="1"/>
</dbReference>
<feature type="region of interest" description="Disordered" evidence="2">
    <location>
        <begin position="320"/>
        <end position="362"/>
    </location>
</feature>
<dbReference type="PANTHER" id="PTHR23176:SF129">
    <property type="entry name" value="RHO GTPASE ACTIVATING PROTEIN AT 16F, ISOFORM E-RELATED"/>
    <property type="match status" value="1"/>
</dbReference>
<dbReference type="PROSITE" id="PS50238">
    <property type="entry name" value="RHOGAP"/>
    <property type="match status" value="1"/>
</dbReference>
<evidence type="ECO:0000256" key="1">
    <source>
        <dbReference type="ARBA" id="ARBA00022468"/>
    </source>
</evidence>
<reference evidence="3" key="1">
    <citation type="journal article" date="2021" name="Mol. Ecol. Resour.">
        <title>Apolygus lucorum genome provides insights into omnivorousness and mesophyll feeding.</title>
        <authorList>
            <person name="Liu Y."/>
            <person name="Liu H."/>
            <person name="Wang H."/>
            <person name="Huang T."/>
            <person name="Liu B."/>
            <person name="Yang B."/>
            <person name="Yin L."/>
            <person name="Li B."/>
            <person name="Zhang Y."/>
            <person name="Zhang S."/>
            <person name="Jiang F."/>
            <person name="Zhang X."/>
            <person name="Ren Y."/>
            <person name="Wang B."/>
            <person name="Wang S."/>
            <person name="Lu Y."/>
            <person name="Wu K."/>
            <person name="Fan W."/>
            <person name="Wang G."/>
        </authorList>
    </citation>
    <scope>NUCLEOTIDE SEQUENCE</scope>
    <source>
        <strain evidence="3">12Hb</strain>
    </source>
</reference>
<sequence length="600" mass="67461">MKSFKSLSLWTVSEFNPLRNCSLSTWELFPKTLITLPSASGTITLGTETWSLETRRGLPDIEMAVSPSLGFLNIAWHSASDHSGRIYFFKENSSESSWTLPCQSPSPQPPLGDSSPPPIPSQITEEMSAIFSKISHVDVSDRRLRTTKAYSLIMPKKDDPDLNMGNRSWPKPNRQEGQLTLKCEGPLHYTKIAEGNKRVRKNWNSAYVVLTEFFLLIYKDIKAFHTPNEGDVDMKLDLKSLTGPNKEKTQPELTIDLNGAEVSSGEKVSGRKHVLVVSSQCGLQVAFQCESIHSVLFWATTIQHTVAEIPKLMPPEVSTSKLGSIGEGVPDEAPPTKKGSNIGRSKSVNFKNKDDSMEDLGGSPAERQVKIKARLRKFFHKRPTMDSLVKKGIWKDEPVFGTQLEQACNSGGKEVKDKEIGKVPLFVQKCISLIESTEENMKTDGLYRASGNLSQIQKIRLQIDQHNYTGLEKEEDVHVMTGALKLFFRELKEPLITFKLFPKAMAASTKTNKKDRLNMFVDIVKSLPSANRDTLKFLLQHLLRVTKYQEFNRMHVANVAIVFGPTLMWPQEESLNMAVDLMQQNMVIEALLLDFSQIFK</sequence>
<proteinExistence type="predicted"/>
<dbReference type="AlphaFoldDB" id="A0A6A4JRC0"/>
<accession>A0A6A4JRC0</accession>
<dbReference type="GO" id="GO:0007165">
    <property type="term" value="P:signal transduction"/>
    <property type="evidence" value="ECO:0007669"/>
    <property type="project" value="InterPro"/>
</dbReference>
<gene>
    <name evidence="3" type="ORF">GE061_013490</name>
</gene>
<protein>
    <submittedName>
        <fullName evidence="3">Uncharacterized protein</fullName>
    </submittedName>
</protein>
<keyword evidence="1" id="KW-0343">GTPase activation</keyword>
<keyword evidence="4" id="KW-1185">Reference proteome</keyword>
<dbReference type="PROSITE" id="PS01159">
    <property type="entry name" value="WW_DOMAIN_1"/>
    <property type="match status" value="1"/>
</dbReference>
<dbReference type="PROSITE" id="PS50003">
    <property type="entry name" value="PH_DOMAIN"/>
    <property type="match status" value="1"/>
</dbReference>
<name>A0A6A4JRC0_APOLU</name>
<dbReference type="Gene3D" id="2.30.29.30">
    <property type="entry name" value="Pleckstrin-homology domain (PH domain)/Phosphotyrosine-binding domain (PTB)"/>
    <property type="match status" value="1"/>
</dbReference>
<dbReference type="InterPro" id="IPR001202">
    <property type="entry name" value="WW_dom"/>
</dbReference>
<evidence type="ECO:0000256" key="2">
    <source>
        <dbReference type="SAM" id="MobiDB-lite"/>
    </source>
</evidence>
<dbReference type="EMBL" id="WIXP02000005">
    <property type="protein sequence ID" value="KAF6210386.1"/>
    <property type="molecule type" value="Genomic_DNA"/>
</dbReference>
<evidence type="ECO:0000313" key="4">
    <source>
        <dbReference type="Proteomes" id="UP000466442"/>
    </source>
</evidence>
<dbReference type="InterPro" id="IPR001849">
    <property type="entry name" value="PH_domain"/>
</dbReference>
<dbReference type="InterPro" id="IPR008936">
    <property type="entry name" value="Rho_GTPase_activation_prot"/>
</dbReference>
<dbReference type="InterPro" id="IPR000198">
    <property type="entry name" value="RhoGAP_dom"/>
</dbReference>
<feature type="region of interest" description="Disordered" evidence="2">
    <location>
        <begin position="155"/>
        <end position="175"/>
    </location>
</feature>
<evidence type="ECO:0000313" key="3">
    <source>
        <dbReference type="EMBL" id="KAF6210386.1"/>
    </source>
</evidence>
<dbReference type="SUPFAM" id="SSF48350">
    <property type="entry name" value="GTPase activation domain, GAP"/>
    <property type="match status" value="1"/>
</dbReference>
<dbReference type="SUPFAM" id="SSF51045">
    <property type="entry name" value="WW domain"/>
    <property type="match status" value="1"/>
</dbReference>
<organism evidence="3 4">
    <name type="scientific">Apolygus lucorum</name>
    <name type="common">Small green plant bug</name>
    <name type="synonym">Lygocoris lucorum</name>
    <dbReference type="NCBI Taxonomy" id="248454"/>
    <lineage>
        <taxon>Eukaryota</taxon>
        <taxon>Metazoa</taxon>
        <taxon>Ecdysozoa</taxon>
        <taxon>Arthropoda</taxon>
        <taxon>Hexapoda</taxon>
        <taxon>Insecta</taxon>
        <taxon>Pterygota</taxon>
        <taxon>Neoptera</taxon>
        <taxon>Paraneoptera</taxon>
        <taxon>Hemiptera</taxon>
        <taxon>Heteroptera</taxon>
        <taxon>Panheteroptera</taxon>
        <taxon>Cimicomorpha</taxon>
        <taxon>Miridae</taxon>
        <taxon>Mirini</taxon>
        <taxon>Apolygus</taxon>
    </lineage>
</organism>
<feature type="region of interest" description="Disordered" evidence="2">
    <location>
        <begin position="98"/>
        <end position="120"/>
    </location>
</feature>
<dbReference type="SMART" id="SM00233">
    <property type="entry name" value="PH"/>
    <property type="match status" value="1"/>
</dbReference>
<dbReference type="SMART" id="SM00324">
    <property type="entry name" value="RhoGAP"/>
    <property type="match status" value="1"/>
</dbReference>
<dbReference type="PANTHER" id="PTHR23176">
    <property type="entry name" value="RHO/RAC/CDC GTPASE-ACTIVATING PROTEIN"/>
    <property type="match status" value="1"/>
</dbReference>
<dbReference type="FunFam" id="1.10.555.10:FF:000071">
    <property type="entry name" value="Rho GTPase activating protein 27"/>
    <property type="match status" value="1"/>
</dbReference>
<dbReference type="GO" id="GO:0005737">
    <property type="term" value="C:cytoplasm"/>
    <property type="evidence" value="ECO:0007669"/>
    <property type="project" value="TreeGrafter"/>
</dbReference>
<dbReference type="InterPro" id="IPR050729">
    <property type="entry name" value="Rho-GAP"/>
</dbReference>
<dbReference type="Pfam" id="PF00169">
    <property type="entry name" value="PH"/>
    <property type="match status" value="1"/>
</dbReference>